<dbReference type="GO" id="GO:0016301">
    <property type="term" value="F:kinase activity"/>
    <property type="evidence" value="ECO:0007669"/>
    <property type="project" value="UniProtKB-KW"/>
</dbReference>
<proteinExistence type="predicted"/>
<dbReference type="Gene3D" id="3.30.565.10">
    <property type="entry name" value="Histidine kinase-like ATPase, C-terminal domain"/>
    <property type="match status" value="1"/>
</dbReference>
<keyword evidence="5" id="KW-0597">Phosphoprotein</keyword>
<evidence type="ECO:0000256" key="1">
    <source>
        <dbReference type="ARBA" id="ARBA00000085"/>
    </source>
</evidence>
<dbReference type="EMBL" id="JAGGLV010000031">
    <property type="protein sequence ID" value="MBP2115782.1"/>
    <property type="molecule type" value="Genomic_DNA"/>
</dbReference>
<comment type="catalytic activity">
    <reaction evidence="1">
        <text>ATP + protein L-histidine = ADP + protein N-phospho-L-histidine.</text>
        <dbReference type="EC" id="2.7.13.3"/>
    </reaction>
</comment>
<dbReference type="PROSITE" id="PS50109">
    <property type="entry name" value="HIS_KIN"/>
    <property type="match status" value="1"/>
</dbReference>
<comment type="subcellular location">
    <subcellularLocation>
        <location evidence="2">Cell membrane</location>
        <topology evidence="2">Multi-pass membrane protein</topology>
    </subcellularLocation>
</comment>
<dbReference type="PANTHER" id="PTHR45528:SF8">
    <property type="entry name" value="HISTIDINE KINASE"/>
    <property type="match status" value="1"/>
</dbReference>
<feature type="transmembrane region" description="Helical" evidence="14">
    <location>
        <begin position="75"/>
        <end position="93"/>
    </location>
</feature>
<evidence type="ECO:0000313" key="17">
    <source>
        <dbReference type="EMBL" id="MBP2115782.1"/>
    </source>
</evidence>
<keyword evidence="6" id="KW-0808">Transferase</keyword>
<keyword evidence="8" id="KW-0547">Nucleotide-binding</keyword>
<dbReference type="SMART" id="SM00304">
    <property type="entry name" value="HAMP"/>
    <property type="match status" value="1"/>
</dbReference>
<feature type="domain" description="Histidine kinase" evidence="15">
    <location>
        <begin position="162"/>
        <end position="377"/>
    </location>
</feature>
<evidence type="ECO:0000256" key="4">
    <source>
        <dbReference type="ARBA" id="ARBA00022475"/>
    </source>
</evidence>
<dbReference type="SMART" id="SM00387">
    <property type="entry name" value="HATPase_c"/>
    <property type="match status" value="1"/>
</dbReference>
<keyword evidence="11 14" id="KW-1133">Transmembrane helix</keyword>
<gene>
    <name evidence="17" type="ORF">J2Z70_005981</name>
</gene>
<feature type="domain" description="HAMP" evidence="16">
    <location>
        <begin position="95"/>
        <end position="147"/>
    </location>
</feature>
<dbReference type="SUPFAM" id="SSF158472">
    <property type="entry name" value="HAMP domain-like"/>
    <property type="match status" value="1"/>
</dbReference>
<evidence type="ECO:0000256" key="3">
    <source>
        <dbReference type="ARBA" id="ARBA00012438"/>
    </source>
</evidence>
<evidence type="ECO:0000256" key="14">
    <source>
        <dbReference type="SAM" id="Phobius"/>
    </source>
</evidence>
<dbReference type="Pfam" id="PF00672">
    <property type="entry name" value="HAMP"/>
    <property type="match status" value="1"/>
</dbReference>
<dbReference type="SUPFAM" id="SSF55874">
    <property type="entry name" value="ATPase domain of HSP90 chaperone/DNA topoisomerase II/histidine kinase"/>
    <property type="match status" value="1"/>
</dbReference>
<keyword evidence="4" id="KW-1003">Cell membrane</keyword>
<dbReference type="InterPro" id="IPR003661">
    <property type="entry name" value="HisK_dim/P_dom"/>
</dbReference>
<evidence type="ECO:0000313" key="18">
    <source>
        <dbReference type="Proteomes" id="UP000773462"/>
    </source>
</evidence>
<dbReference type="CDD" id="cd06225">
    <property type="entry name" value="HAMP"/>
    <property type="match status" value="1"/>
</dbReference>
<dbReference type="Proteomes" id="UP000773462">
    <property type="component" value="Unassembled WGS sequence"/>
</dbReference>
<evidence type="ECO:0000256" key="10">
    <source>
        <dbReference type="ARBA" id="ARBA00022840"/>
    </source>
</evidence>
<dbReference type="CDD" id="cd00082">
    <property type="entry name" value="HisKA"/>
    <property type="match status" value="1"/>
</dbReference>
<organism evidence="17 18">
    <name type="scientific">Paenibacillus silagei</name>
    <dbReference type="NCBI Taxonomy" id="1670801"/>
    <lineage>
        <taxon>Bacteria</taxon>
        <taxon>Bacillati</taxon>
        <taxon>Bacillota</taxon>
        <taxon>Bacilli</taxon>
        <taxon>Bacillales</taxon>
        <taxon>Paenibacillaceae</taxon>
        <taxon>Paenibacillus</taxon>
    </lineage>
</organism>
<keyword evidence="10" id="KW-0067">ATP-binding</keyword>
<dbReference type="InterPro" id="IPR036890">
    <property type="entry name" value="HATPase_C_sf"/>
</dbReference>
<keyword evidence="9 17" id="KW-0418">Kinase</keyword>
<keyword evidence="18" id="KW-1185">Reference proteome</keyword>
<dbReference type="Gene3D" id="1.10.287.130">
    <property type="match status" value="1"/>
</dbReference>
<dbReference type="RefSeq" id="WP_209878932.1">
    <property type="nucleotide sequence ID" value="NZ_JAGGLV010000031.1"/>
</dbReference>
<evidence type="ECO:0000256" key="5">
    <source>
        <dbReference type="ARBA" id="ARBA00022553"/>
    </source>
</evidence>
<accession>A0ABS4P2I9</accession>
<name>A0ABS4P2I9_9BACL</name>
<reference evidence="17 18" key="1">
    <citation type="submission" date="2021-03" db="EMBL/GenBank/DDBJ databases">
        <title>Genomic Encyclopedia of Type Strains, Phase IV (KMG-IV): sequencing the most valuable type-strain genomes for metagenomic binning, comparative biology and taxonomic classification.</title>
        <authorList>
            <person name="Goeker M."/>
        </authorList>
    </citation>
    <scope>NUCLEOTIDE SEQUENCE [LARGE SCALE GENOMIC DNA]</scope>
    <source>
        <strain evidence="17 18">DSM 101953</strain>
    </source>
</reference>
<dbReference type="InterPro" id="IPR003660">
    <property type="entry name" value="HAMP_dom"/>
</dbReference>
<dbReference type="InterPro" id="IPR036097">
    <property type="entry name" value="HisK_dim/P_sf"/>
</dbReference>
<comment type="caution">
    <text evidence="17">The sequence shown here is derived from an EMBL/GenBank/DDBJ whole genome shotgun (WGS) entry which is preliminary data.</text>
</comment>
<dbReference type="Gene3D" id="6.10.340.10">
    <property type="match status" value="1"/>
</dbReference>
<sequence length="378" mass="42954">MIYMLVFVLIAGLLSVITITGAGQIRNNMFLKYNDSYTSADIENPAIIYNMKDFNTDYSYTDEQIIKLCSFLDSWSILIFFGLATLAASLLFYHNKLKQPIEILREASAKISNNDLDFHIPQYNEDEMGQLCRSFESMRAALEDNNRQMWRSIEDRKQLNAAFSHDLRTPLTVLRGYADFLNRYLPEDKISKEKLLDTITTMSIHILRLENYVQIMGEAQKLEDISVAWTQVEVSVFLKQLSSLAEFLAREHSLELSFENQIAEQSLNIDTGMVTRIYENMIANSLRYASQTISVRFEFVKGFFSITVNDDGKGFSSQDLKLATTPFYTSKAEAEESHYGMGLNICKVLAEKQGGSIQLTNNKSGGACVKVSILLHQS</sequence>
<dbReference type="EC" id="2.7.13.3" evidence="3"/>
<evidence type="ECO:0000259" key="16">
    <source>
        <dbReference type="PROSITE" id="PS50885"/>
    </source>
</evidence>
<protein>
    <recommendedName>
        <fullName evidence="3">histidine kinase</fullName>
        <ecNumber evidence="3">2.7.13.3</ecNumber>
    </recommendedName>
</protein>
<dbReference type="InterPro" id="IPR050398">
    <property type="entry name" value="HssS/ArlS-like"/>
</dbReference>
<dbReference type="InterPro" id="IPR003594">
    <property type="entry name" value="HATPase_dom"/>
</dbReference>
<evidence type="ECO:0000256" key="13">
    <source>
        <dbReference type="ARBA" id="ARBA00023136"/>
    </source>
</evidence>
<keyword evidence="7 14" id="KW-0812">Transmembrane</keyword>
<dbReference type="InterPro" id="IPR005467">
    <property type="entry name" value="His_kinase_dom"/>
</dbReference>
<dbReference type="Pfam" id="PF00512">
    <property type="entry name" value="HisKA"/>
    <property type="match status" value="1"/>
</dbReference>
<dbReference type="PANTHER" id="PTHR45528">
    <property type="entry name" value="SENSOR HISTIDINE KINASE CPXA"/>
    <property type="match status" value="1"/>
</dbReference>
<dbReference type="SUPFAM" id="SSF47384">
    <property type="entry name" value="Homodimeric domain of signal transducing histidine kinase"/>
    <property type="match status" value="1"/>
</dbReference>
<dbReference type="Pfam" id="PF02518">
    <property type="entry name" value="HATPase_c"/>
    <property type="match status" value="1"/>
</dbReference>
<keyword evidence="12" id="KW-0902">Two-component regulatory system</keyword>
<keyword evidence="13 14" id="KW-0472">Membrane</keyword>
<dbReference type="PROSITE" id="PS50885">
    <property type="entry name" value="HAMP"/>
    <property type="match status" value="1"/>
</dbReference>
<evidence type="ECO:0000256" key="6">
    <source>
        <dbReference type="ARBA" id="ARBA00022679"/>
    </source>
</evidence>
<evidence type="ECO:0000256" key="12">
    <source>
        <dbReference type="ARBA" id="ARBA00023012"/>
    </source>
</evidence>
<evidence type="ECO:0000256" key="8">
    <source>
        <dbReference type="ARBA" id="ARBA00022741"/>
    </source>
</evidence>
<evidence type="ECO:0000259" key="15">
    <source>
        <dbReference type="PROSITE" id="PS50109"/>
    </source>
</evidence>
<evidence type="ECO:0000256" key="7">
    <source>
        <dbReference type="ARBA" id="ARBA00022692"/>
    </source>
</evidence>
<dbReference type="SMART" id="SM00388">
    <property type="entry name" value="HisKA"/>
    <property type="match status" value="1"/>
</dbReference>
<evidence type="ECO:0000256" key="2">
    <source>
        <dbReference type="ARBA" id="ARBA00004651"/>
    </source>
</evidence>
<evidence type="ECO:0000256" key="11">
    <source>
        <dbReference type="ARBA" id="ARBA00022989"/>
    </source>
</evidence>
<evidence type="ECO:0000256" key="9">
    <source>
        <dbReference type="ARBA" id="ARBA00022777"/>
    </source>
</evidence>